<feature type="region of interest" description="Disordered" evidence="1">
    <location>
        <begin position="15"/>
        <end position="47"/>
    </location>
</feature>
<dbReference type="EMBL" id="JAIFRP010000078">
    <property type="protein sequence ID" value="KAK2579781.1"/>
    <property type="molecule type" value="Genomic_DNA"/>
</dbReference>
<keyword evidence="3" id="KW-1185">Reference proteome</keyword>
<dbReference type="Proteomes" id="UP001258017">
    <property type="component" value="Unassembled WGS sequence"/>
</dbReference>
<protein>
    <submittedName>
        <fullName evidence="2">Uncharacterized protein</fullName>
    </submittedName>
</protein>
<dbReference type="AlphaFoldDB" id="A0AAD9VM22"/>
<reference evidence="2" key="2">
    <citation type="journal article" date="2023" name="Commun. Biol.">
        <title>Intrasexual cuticular hydrocarbon dimorphism in a wasp sheds light on hydrocarbon biosynthesis genes in Hymenoptera.</title>
        <authorList>
            <person name="Moris V.C."/>
            <person name="Podsiadlowski L."/>
            <person name="Martin S."/>
            <person name="Oeyen J.P."/>
            <person name="Donath A."/>
            <person name="Petersen M."/>
            <person name="Wilbrandt J."/>
            <person name="Misof B."/>
            <person name="Liedtke D."/>
            <person name="Thamm M."/>
            <person name="Scheiner R."/>
            <person name="Schmitt T."/>
            <person name="Niehuis O."/>
        </authorList>
    </citation>
    <scope>NUCLEOTIDE SEQUENCE</scope>
    <source>
        <strain evidence="2">GBR_01_08_01A</strain>
    </source>
</reference>
<evidence type="ECO:0000313" key="3">
    <source>
        <dbReference type="Proteomes" id="UP001258017"/>
    </source>
</evidence>
<evidence type="ECO:0000313" key="2">
    <source>
        <dbReference type="EMBL" id="KAK2579781.1"/>
    </source>
</evidence>
<feature type="compositionally biased region" description="Basic and acidic residues" evidence="1">
    <location>
        <begin position="37"/>
        <end position="47"/>
    </location>
</feature>
<proteinExistence type="predicted"/>
<feature type="compositionally biased region" description="Low complexity" evidence="1">
    <location>
        <begin position="184"/>
        <end position="198"/>
    </location>
</feature>
<reference evidence="2" key="1">
    <citation type="submission" date="2021-08" db="EMBL/GenBank/DDBJ databases">
        <authorList>
            <person name="Misof B."/>
            <person name="Oliver O."/>
            <person name="Podsiadlowski L."/>
            <person name="Donath A."/>
            <person name="Peters R."/>
            <person name="Mayer C."/>
            <person name="Rust J."/>
            <person name="Gunkel S."/>
            <person name="Lesny P."/>
            <person name="Martin S."/>
            <person name="Oeyen J.P."/>
            <person name="Petersen M."/>
            <person name="Panagiotis P."/>
            <person name="Wilbrandt J."/>
            <person name="Tanja T."/>
        </authorList>
    </citation>
    <scope>NUCLEOTIDE SEQUENCE</scope>
    <source>
        <strain evidence="2">GBR_01_08_01A</strain>
        <tissue evidence="2">Thorax + abdomen</tissue>
    </source>
</reference>
<evidence type="ECO:0000256" key="1">
    <source>
        <dbReference type="SAM" id="MobiDB-lite"/>
    </source>
</evidence>
<name>A0AAD9VM22_9HYME</name>
<gene>
    <name evidence="2" type="ORF">KPH14_012174</name>
</gene>
<accession>A0AAD9VM22</accession>
<organism evidence="2 3">
    <name type="scientific">Odynerus spinipes</name>
    <dbReference type="NCBI Taxonomy" id="1348599"/>
    <lineage>
        <taxon>Eukaryota</taxon>
        <taxon>Metazoa</taxon>
        <taxon>Ecdysozoa</taxon>
        <taxon>Arthropoda</taxon>
        <taxon>Hexapoda</taxon>
        <taxon>Insecta</taxon>
        <taxon>Pterygota</taxon>
        <taxon>Neoptera</taxon>
        <taxon>Endopterygota</taxon>
        <taxon>Hymenoptera</taxon>
        <taxon>Apocrita</taxon>
        <taxon>Aculeata</taxon>
        <taxon>Vespoidea</taxon>
        <taxon>Vespidae</taxon>
        <taxon>Eumeninae</taxon>
        <taxon>Odynerus</taxon>
    </lineage>
</organism>
<comment type="caution">
    <text evidence="2">The sequence shown here is derived from an EMBL/GenBank/DDBJ whole genome shotgun (WGS) entry which is preliminary data.</text>
</comment>
<sequence>MDVLNKWRLVYSDARHEDPESWRNRGPGKLSVSQDTVSKERQKTTRAEKPIAKIGLRRSGEEESVKRTALRRLGGHRSFTQLLPPTGIRGSVLTATAKGIGSSSVQRRGRGNFVTSAVSTAPPFTSACVALVTRRETTAGTGVRGDLSPVLGTLSVHGTCPETGKAPFESTRHINDDPPESPAEESSSSPATPPSGESEIVVMARESEIPRRVMPSGYVDRRYYLNINLLGTVVLALVDTGAARS</sequence>
<feature type="region of interest" description="Disordered" evidence="1">
    <location>
        <begin position="158"/>
        <end position="198"/>
    </location>
</feature>